<evidence type="ECO:0008006" key="10">
    <source>
        <dbReference type="Google" id="ProtNLM"/>
    </source>
</evidence>
<gene>
    <name evidence="8" type="primary">SVP26</name>
    <name evidence="8" type="ORF">CcaverHIS019_0205330</name>
</gene>
<evidence type="ECO:0000256" key="5">
    <source>
        <dbReference type="ARBA" id="ARBA00023136"/>
    </source>
</evidence>
<reference evidence="8" key="1">
    <citation type="journal article" date="2023" name="BMC Genomics">
        <title>Chromosome-level genome assemblies of Cutaneotrichosporon spp. (Trichosporonales, Basidiomycota) reveal imbalanced evolution between nucleotide sequences and chromosome synteny.</title>
        <authorList>
            <person name="Kobayashi Y."/>
            <person name="Kayamori A."/>
            <person name="Aoki K."/>
            <person name="Shiwa Y."/>
            <person name="Matsutani M."/>
            <person name="Fujita N."/>
            <person name="Sugita T."/>
            <person name="Iwasaki W."/>
            <person name="Tanaka N."/>
            <person name="Takashima M."/>
        </authorList>
    </citation>
    <scope>NUCLEOTIDE SEQUENCE</scope>
    <source>
        <strain evidence="8">HIS019</strain>
    </source>
</reference>
<feature type="transmembrane region" description="Helical" evidence="7">
    <location>
        <begin position="92"/>
        <end position="119"/>
    </location>
</feature>
<evidence type="ECO:0000256" key="7">
    <source>
        <dbReference type="SAM" id="Phobius"/>
    </source>
</evidence>
<dbReference type="RefSeq" id="XP_060454437.1">
    <property type="nucleotide sequence ID" value="XM_060597554.1"/>
</dbReference>
<evidence type="ECO:0000256" key="6">
    <source>
        <dbReference type="SAM" id="MobiDB-lite"/>
    </source>
</evidence>
<dbReference type="PANTHER" id="PTHR13144">
    <property type="entry name" value="TEX261 PROTEIN"/>
    <property type="match status" value="1"/>
</dbReference>
<organism evidence="8 9">
    <name type="scientific">Cutaneotrichosporon cavernicola</name>
    <dbReference type="NCBI Taxonomy" id="279322"/>
    <lineage>
        <taxon>Eukaryota</taxon>
        <taxon>Fungi</taxon>
        <taxon>Dikarya</taxon>
        <taxon>Basidiomycota</taxon>
        <taxon>Agaricomycotina</taxon>
        <taxon>Tremellomycetes</taxon>
        <taxon>Trichosporonales</taxon>
        <taxon>Trichosporonaceae</taxon>
        <taxon>Cutaneotrichosporon</taxon>
    </lineage>
</organism>
<feature type="transmembrane region" description="Helical" evidence="7">
    <location>
        <begin position="44"/>
        <end position="63"/>
    </location>
</feature>
<dbReference type="GeneID" id="85493042"/>
<comment type="subcellular location">
    <subcellularLocation>
        <location evidence="1">Membrane</location>
        <topology evidence="1">Multi-pass membrane protein</topology>
    </subcellularLocation>
</comment>
<dbReference type="EMBL" id="AP028213">
    <property type="protein sequence ID" value="BEI89171.1"/>
    <property type="molecule type" value="Genomic_DNA"/>
</dbReference>
<feature type="compositionally biased region" description="Polar residues" evidence="6">
    <location>
        <begin position="241"/>
        <end position="262"/>
    </location>
</feature>
<evidence type="ECO:0000256" key="1">
    <source>
        <dbReference type="ARBA" id="ARBA00004141"/>
    </source>
</evidence>
<evidence type="ECO:0000256" key="4">
    <source>
        <dbReference type="ARBA" id="ARBA00022989"/>
    </source>
</evidence>
<protein>
    <recommendedName>
        <fullName evidence="10">DUF396-domain-containing protein</fullName>
    </recommendedName>
</protein>
<dbReference type="GO" id="GO:0000139">
    <property type="term" value="C:Golgi membrane"/>
    <property type="evidence" value="ECO:0007669"/>
    <property type="project" value="TreeGrafter"/>
</dbReference>
<evidence type="ECO:0000313" key="8">
    <source>
        <dbReference type="EMBL" id="BEI89171.1"/>
    </source>
</evidence>
<feature type="compositionally biased region" description="Polar residues" evidence="6">
    <location>
        <begin position="179"/>
        <end position="193"/>
    </location>
</feature>
<keyword evidence="5 7" id="KW-0472">Membrane</keyword>
<dbReference type="Pfam" id="PF04148">
    <property type="entry name" value="Erv26"/>
    <property type="match status" value="1"/>
</dbReference>
<feature type="transmembrane region" description="Helical" evidence="7">
    <location>
        <begin position="68"/>
        <end position="86"/>
    </location>
</feature>
<accession>A0AA48I131</accession>
<dbReference type="PANTHER" id="PTHR13144:SF0">
    <property type="entry name" value="PROTEIN TEX261"/>
    <property type="match status" value="1"/>
</dbReference>
<evidence type="ECO:0000256" key="3">
    <source>
        <dbReference type="ARBA" id="ARBA00022692"/>
    </source>
</evidence>
<sequence>MISLLHLLSYLGGMTAFLFITLSLASGLLWVAELIEEHSRYARVVGVRAIYAIIVLHALLYVIDGLPFLHIVFSIFCHVVYLQHFAAGSWPFISLISPVFILSCILVVTDHFLWFFYFADIAQEAKRARAARYRYAQHAVRDAPSFMDVAAFFATCVWFIPLFLFLSLSANDNVIPSFDTSAPPSPRGSTVDLTQMDRPTSPRRRLMGASLVKTVLNPIISLLPSGRRRRSHGIIAPPTPRGQSPAPSHQVYSPWGESQGSTPPRPPMVSEHSFGAVSGRNTPPPLSRPPRSRSGSTRSVREENGLVSPTRGRQALPVVDTGARNKAD</sequence>
<dbReference type="InterPro" id="IPR007277">
    <property type="entry name" value="Svp26/Tex261"/>
</dbReference>
<proteinExistence type="inferred from homology"/>
<feature type="transmembrane region" description="Helical" evidence="7">
    <location>
        <begin position="149"/>
        <end position="170"/>
    </location>
</feature>
<keyword evidence="4 7" id="KW-1133">Transmembrane helix</keyword>
<comment type="similarity">
    <text evidence="2">Belongs to the SVP26 family.</text>
</comment>
<keyword evidence="9" id="KW-1185">Reference proteome</keyword>
<feature type="region of interest" description="Disordered" evidence="6">
    <location>
        <begin position="228"/>
        <end position="328"/>
    </location>
</feature>
<dbReference type="GO" id="GO:0030134">
    <property type="term" value="C:COPII-coated ER to Golgi transport vesicle"/>
    <property type="evidence" value="ECO:0007669"/>
    <property type="project" value="TreeGrafter"/>
</dbReference>
<dbReference type="GO" id="GO:0097020">
    <property type="term" value="F:COPII receptor activity"/>
    <property type="evidence" value="ECO:0007669"/>
    <property type="project" value="InterPro"/>
</dbReference>
<dbReference type="Proteomes" id="UP001233271">
    <property type="component" value="Chromosome 2"/>
</dbReference>
<name>A0AA48I131_9TREE</name>
<feature type="region of interest" description="Disordered" evidence="6">
    <location>
        <begin position="179"/>
        <end position="206"/>
    </location>
</feature>
<keyword evidence="3 7" id="KW-0812">Transmembrane</keyword>
<feature type="transmembrane region" description="Helical" evidence="7">
    <location>
        <begin position="7"/>
        <end position="32"/>
    </location>
</feature>
<dbReference type="KEGG" id="ccac:CcaHIS019_0205330"/>
<dbReference type="GO" id="GO:0005789">
    <property type="term" value="C:endoplasmic reticulum membrane"/>
    <property type="evidence" value="ECO:0007669"/>
    <property type="project" value="TreeGrafter"/>
</dbReference>
<dbReference type="AlphaFoldDB" id="A0AA48I131"/>
<dbReference type="GO" id="GO:0006888">
    <property type="term" value="P:endoplasmic reticulum to Golgi vesicle-mediated transport"/>
    <property type="evidence" value="ECO:0007669"/>
    <property type="project" value="InterPro"/>
</dbReference>
<evidence type="ECO:0000256" key="2">
    <source>
        <dbReference type="ARBA" id="ARBA00008096"/>
    </source>
</evidence>
<evidence type="ECO:0000313" key="9">
    <source>
        <dbReference type="Proteomes" id="UP001233271"/>
    </source>
</evidence>